<accession>A0A0J1HX15</accession>
<dbReference type="EMBL" id="LDPG01000007">
    <property type="protein sequence ID" value="KLV18272.1"/>
    <property type="molecule type" value="Genomic_DNA"/>
</dbReference>
<comment type="caution">
    <text evidence="1">The sequence shown here is derived from an EMBL/GenBank/DDBJ whole genome shotgun (WGS) entry which is preliminary data.</text>
</comment>
<dbReference type="Proteomes" id="UP000035904">
    <property type="component" value="Unassembled WGS sequence"/>
</dbReference>
<dbReference type="AlphaFoldDB" id="A0A0J1HX15"/>
<organism evidence="1 2">
    <name type="scientific">Bacillus anthracis</name>
    <name type="common">anthrax bacterium</name>
    <dbReference type="NCBI Taxonomy" id="1392"/>
    <lineage>
        <taxon>Bacteria</taxon>
        <taxon>Bacillati</taxon>
        <taxon>Bacillota</taxon>
        <taxon>Bacilli</taxon>
        <taxon>Bacillales</taxon>
        <taxon>Bacillaceae</taxon>
        <taxon>Bacillus</taxon>
        <taxon>Bacillus cereus group</taxon>
    </lineage>
</organism>
<evidence type="ECO:0000313" key="1">
    <source>
        <dbReference type="EMBL" id="KLV18272.1"/>
    </source>
</evidence>
<evidence type="ECO:0000313" key="2">
    <source>
        <dbReference type="Proteomes" id="UP000035904"/>
    </source>
</evidence>
<dbReference type="PATRIC" id="fig|1392.242.peg.5595"/>
<proteinExistence type="predicted"/>
<dbReference type="RefSeq" id="WP_016121579.1">
    <property type="nucleotide sequence ID" value="NZ_LDPG01000007.1"/>
</dbReference>
<name>A0A0J1HX15_BACAN</name>
<protein>
    <submittedName>
        <fullName evidence="1">Uncharacterized protein</fullName>
    </submittedName>
</protein>
<gene>
    <name evidence="1" type="ORF">ABW01_12875</name>
</gene>
<sequence length="173" mass="20026">MELTGGLIHWFKYDLSTSLEQCPYHELGDAAALSKYIQLERKNLNQHHVPLVYGNDLLHLQDAVYRWSIPEQQYIHHELESIRSFKALIFQQPISVPVGNIQQHSDGSTYSDTLVQFKTNYPYPLLSKFITDTNEVMYVTSINGMVGISIPLYKGMDIIDISYGYYRKVDDLY</sequence>
<reference evidence="1 2" key="1">
    <citation type="submission" date="2015-05" db="EMBL/GenBank/DDBJ databases">
        <title>Whole genome sequence and identification of bacterial endophytes from Costus igneus.</title>
        <authorList>
            <person name="Lee Y.P."/>
            <person name="Gan H.M."/>
            <person name="Eng W."/>
            <person name="Wheatley M.S."/>
            <person name="Caraballo A."/>
            <person name="Polter S."/>
            <person name="Savka M.A."/>
            <person name="Hudson A.O."/>
        </authorList>
    </citation>
    <scope>NUCLEOTIDE SEQUENCE [LARGE SCALE GENOMIC DNA]</scope>
    <source>
        <strain evidence="1 2">RIT375</strain>
    </source>
</reference>